<evidence type="ECO:0000313" key="3">
    <source>
        <dbReference type="Proteomes" id="UP000799118"/>
    </source>
</evidence>
<organism evidence="2 3">
    <name type="scientific">Gymnopus androsaceus JB14</name>
    <dbReference type="NCBI Taxonomy" id="1447944"/>
    <lineage>
        <taxon>Eukaryota</taxon>
        <taxon>Fungi</taxon>
        <taxon>Dikarya</taxon>
        <taxon>Basidiomycota</taxon>
        <taxon>Agaricomycotina</taxon>
        <taxon>Agaricomycetes</taxon>
        <taxon>Agaricomycetidae</taxon>
        <taxon>Agaricales</taxon>
        <taxon>Marasmiineae</taxon>
        <taxon>Omphalotaceae</taxon>
        <taxon>Gymnopus</taxon>
    </lineage>
</organism>
<gene>
    <name evidence="2" type="ORF">BT96DRAFT_986533</name>
</gene>
<protein>
    <submittedName>
        <fullName evidence="2">Uncharacterized protein</fullName>
    </submittedName>
</protein>
<keyword evidence="3" id="KW-1185">Reference proteome</keyword>
<sequence>MPKAEFQPFSDGRSSVKKGRKRPIRDQGGSSEYSYYLYWHNNVSQKLCFSRDSTPQVASLPNVSRTVPSFVILHSGNVVTLLDPLLPKASCMVNADVKAIPGTVELVPGLYMVPSPPPLEKYLRSLEPSHTTIIDIVKKILADESRHGKRKGDDEVEEEDLLPVTKRAHV</sequence>
<name>A0A6A4IAD7_9AGAR</name>
<evidence type="ECO:0000313" key="2">
    <source>
        <dbReference type="EMBL" id="KAE9407539.1"/>
    </source>
</evidence>
<feature type="region of interest" description="Disordered" evidence="1">
    <location>
        <begin position="1"/>
        <end position="27"/>
    </location>
</feature>
<feature type="region of interest" description="Disordered" evidence="1">
    <location>
        <begin position="147"/>
        <end position="170"/>
    </location>
</feature>
<proteinExistence type="predicted"/>
<accession>A0A6A4IAD7</accession>
<dbReference type="EMBL" id="ML769395">
    <property type="protein sequence ID" value="KAE9407539.1"/>
    <property type="molecule type" value="Genomic_DNA"/>
</dbReference>
<evidence type="ECO:0000256" key="1">
    <source>
        <dbReference type="SAM" id="MobiDB-lite"/>
    </source>
</evidence>
<dbReference type="AlphaFoldDB" id="A0A6A4IAD7"/>
<dbReference type="Proteomes" id="UP000799118">
    <property type="component" value="Unassembled WGS sequence"/>
</dbReference>
<reference evidence="2" key="1">
    <citation type="journal article" date="2019" name="Environ. Microbiol.">
        <title>Fungal ecological strategies reflected in gene transcription - a case study of two litter decomposers.</title>
        <authorList>
            <person name="Barbi F."/>
            <person name="Kohler A."/>
            <person name="Barry K."/>
            <person name="Baskaran P."/>
            <person name="Daum C."/>
            <person name="Fauchery L."/>
            <person name="Ihrmark K."/>
            <person name="Kuo A."/>
            <person name="LaButti K."/>
            <person name="Lipzen A."/>
            <person name="Morin E."/>
            <person name="Grigoriev I.V."/>
            <person name="Henrissat B."/>
            <person name="Lindahl B."/>
            <person name="Martin F."/>
        </authorList>
    </citation>
    <scope>NUCLEOTIDE SEQUENCE</scope>
    <source>
        <strain evidence="2">JB14</strain>
    </source>
</reference>